<gene>
    <name evidence="1" type="ORF">SANT12839_020380</name>
</gene>
<evidence type="ECO:0008006" key="3">
    <source>
        <dbReference type="Google" id="ProtNLM"/>
    </source>
</evidence>
<reference evidence="1 2" key="1">
    <citation type="journal article" date="2020" name="Int. J. Syst. Evol. Microbiol.">
        <title>Reclassification of Streptomyces castelarensis and Streptomyces sporoclivatus as later heterotypic synonyms of Streptomyces antimycoticus.</title>
        <authorList>
            <person name="Komaki H."/>
            <person name="Tamura T."/>
        </authorList>
    </citation>
    <scope>NUCLEOTIDE SEQUENCE [LARGE SCALE GENOMIC DNA]</scope>
    <source>
        <strain evidence="1 2">NBRC 12839</strain>
    </source>
</reference>
<dbReference type="Proteomes" id="UP000299290">
    <property type="component" value="Unassembled WGS sequence"/>
</dbReference>
<comment type="caution">
    <text evidence="1">The sequence shown here is derived from an EMBL/GenBank/DDBJ whole genome shotgun (WGS) entry which is preliminary data.</text>
</comment>
<evidence type="ECO:0000313" key="1">
    <source>
        <dbReference type="EMBL" id="GDY41156.1"/>
    </source>
</evidence>
<sequence>MRLLTVGFPAVRLGVVGIDTRHVRDEDGLEPFDADEIYGNRYPDDDSPPKNFCFAVATRYDQHLMLEAADGGITHYDPNGWDHGAGWQGPADSPRLAVLLGLIAESSSALESADEAVRAAAITDLRERMIDLDSDVDESAFWGEIFEDLG</sequence>
<name>A0A4D4K394_9ACTN</name>
<keyword evidence="2" id="KW-1185">Reference proteome</keyword>
<dbReference type="RefSeq" id="WP_174887323.1">
    <property type="nucleotide sequence ID" value="NZ_BJHV01000001.1"/>
</dbReference>
<protein>
    <recommendedName>
        <fullName evidence="3">SUKH-4 immunity protein of toxin-antitoxin system</fullName>
    </recommendedName>
</protein>
<proteinExistence type="predicted"/>
<organism evidence="1 2">
    <name type="scientific">Streptomyces antimycoticus</name>
    <dbReference type="NCBI Taxonomy" id="68175"/>
    <lineage>
        <taxon>Bacteria</taxon>
        <taxon>Bacillati</taxon>
        <taxon>Actinomycetota</taxon>
        <taxon>Actinomycetes</taxon>
        <taxon>Kitasatosporales</taxon>
        <taxon>Streptomycetaceae</taxon>
        <taxon>Streptomyces</taxon>
        <taxon>Streptomyces violaceusniger group</taxon>
    </lineage>
</organism>
<evidence type="ECO:0000313" key="2">
    <source>
        <dbReference type="Proteomes" id="UP000299290"/>
    </source>
</evidence>
<accession>A0A4D4K394</accession>
<dbReference type="EMBL" id="BJHV01000001">
    <property type="protein sequence ID" value="GDY41156.1"/>
    <property type="molecule type" value="Genomic_DNA"/>
</dbReference>
<dbReference type="AlphaFoldDB" id="A0A4D4K394"/>